<dbReference type="CDD" id="cd00586">
    <property type="entry name" value="4HBT"/>
    <property type="match status" value="1"/>
</dbReference>
<evidence type="ECO:0000313" key="5">
    <source>
        <dbReference type="Proteomes" id="UP000314986"/>
    </source>
</evidence>
<evidence type="ECO:0000256" key="1">
    <source>
        <dbReference type="ARBA" id="ARBA00038228"/>
    </source>
</evidence>
<dbReference type="AlphaFoldDB" id="V9KDM2"/>
<dbReference type="GeneID" id="103185769"/>
<organism evidence="3">
    <name type="scientific">Callorhinchus milii</name>
    <name type="common">Ghost shark</name>
    <dbReference type="NCBI Taxonomy" id="7868"/>
    <lineage>
        <taxon>Eukaryota</taxon>
        <taxon>Metazoa</taxon>
        <taxon>Chordata</taxon>
        <taxon>Craniata</taxon>
        <taxon>Vertebrata</taxon>
        <taxon>Chondrichthyes</taxon>
        <taxon>Holocephali</taxon>
        <taxon>Chimaeriformes</taxon>
        <taxon>Callorhinchidae</taxon>
        <taxon>Callorhinchus</taxon>
    </lineage>
</organism>
<reference evidence="4" key="4">
    <citation type="submission" date="2025-05" db="UniProtKB">
        <authorList>
            <consortium name="Ensembl"/>
        </authorList>
    </citation>
    <scope>IDENTIFICATION</scope>
</reference>
<keyword evidence="5" id="KW-1185">Reference proteome</keyword>
<reference evidence="3 5" key="3">
    <citation type="journal article" date="2014" name="Nature">
        <title>Elephant shark genome provides unique insights into gnathostome evolution.</title>
        <authorList>
            <consortium name="International Elephant Shark Genome Sequencing Consortium"/>
            <person name="Venkatesh B."/>
            <person name="Lee A.P."/>
            <person name="Ravi V."/>
            <person name="Maurya A.K."/>
            <person name="Lian M.M."/>
            <person name="Swann J.B."/>
            <person name="Ohta Y."/>
            <person name="Flajnik M.F."/>
            <person name="Sutoh Y."/>
            <person name="Kasahara M."/>
            <person name="Hoon S."/>
            <person name="Gangu V."/>
            <person name="Roy S.W."/>
            <person name="Irimia M."/>
            <person name="Korzh V."/>
            <person name="Kondrychyn I."/>
            <person name="Lim Z.W."/>
            <person name="Tay B.H."/>
            <person name="Tohari S."/>
            <person name="Kong K.W."/>
            <person name="Ho S."/>
            <person name="Lorente-Galdos B."/>
            <person name="Quilez J."/>
            <person name="Marques-Bonet T."/>
            <person name="Raney B.J."/>
            <person name="Ingham P.W."/>
            <person name="Tay A."/>
            <person name="Hillier L.W."/>
            <person name="Minx P."/>
            <person name="Boehm T."/>
            <person name="Wilson R.K."/>
            <person name="Brenner S."/>
            <person name="Warren W.C."/>
        </authorList>
    </citation>
    <scope>NUCLEOTIDE SEQUENCE</scope>
    <source>
        <tissue evidence="3">Brain</tissue>
    </source>
</reference>
<dbReference type="InterPro" id="IPR051490">
    <property type="entry name" value="THEM6_lcsJ_thioesterase"/>
</dbReference>
<dbReference type="KEGG" id="cmk:103185769"/>
<dbReference type="RefSeq" id="XP_007902634.1">
    <property type="nucleotide sequence ID" value="XM_007904443.2"/>
</dbReference>
<dbReference type="OMA" id="MEHRFLR"/>
<gene>
    <name evidence="4" type="primary">LOC103185769</name>
</gene>
<dbReference type="Proteomes" id="UP000314986">
    <property type="component" value="Unassembled WGS sequence"/>
</dbReference>
<dbReference type="Gene3D" id="3.10.129.10">
    <property type="entry name" value="Hotdog Thioesterase"/>
    <property type="match status" value="1"/>
</dbReference>
<dbReference type="InterPro" id="IPR029069">
    <property type="entry name" value="HotDog_dom_sf"/>
</dbReference>
<comment type="similarity">
    <text evidence="1">Belongs to the THEM6 family.</text>
</comment>
<dbReference type="EMBL" id="JW863361">
    <property type="protein sequence ID" value="AFO95878.1"/>
    <property type="molecule type" value="mRNA"/>
</dbReference>
<dbReference type="Ensembl" id="ENSCMIT00000041960.1">
    <property type="protein sequence ID" value="ENSCMIP00000041375.1"/>
    <property type="gene ID" value="ENSCMIG00000017246.1"/>
</dbReference>
<dbReference type="PANTHER" id="PTHR12475:SF4">
    <property type="entry name" value="PROTEIN THEM6"/>
    <property type="match status" value="1"/>
</dbReference>
<reference evidence="5" key="1">
    <citation type="journal article" date="2006" name="Science">
        <title>Ancient noncoding elements conserved in the human genome.</title>
        <authorList>
            <person name="Venkatesh B."/>
            <person name="Kirkness E.F."/>
            <person name="Loh Y.H."/>
            <person name="Halpern A.L."/>
            <person name="Lee A.P."/>
            <person name="Johnson J."/>
            <person name="Dandona N."/>
            <person name="Viswanathan L.D."/>
            <person name="Tay A."/>
            <person name="Venter J.C."/>
            <person name="Strausberg R.L."/>
            <person name="Brenner S."/>
        </authorList>
    </citation>
    <scope>NUCLEOTIDE SEQUENCE [LARGE SCALE GENOMIC DNA]</scope>
</reference>
<accession>V9KDM2</accession>
<evidence type="ECO:0000313" key="4">
    <source>
        <dbReference type="Ensembl" id="ENSCMIP00000041375.1"/>
    </source>
</evidence>
<evidence type="ECO:0000313" key="3">
    <source>
        <dbReference type="EMBL" id="AFO95878.1"/>
    </source>
</evidence>
<name>V9KDM2_CALMI</name>
<dbReference type="SUPFAM" id="SSF54637">
    <property type="entry name" value="Thioesterase/thiol ester dehydrase-isomerase"/>
    <property type="match status" value="1"/>
</dbReference>
<dbReference type="Pfam" id="PF13279">
    <property type="entry name" value="4HBT_2"/>
    <property type="match status" value="1"/>
</dbReference>
<dbReference type="OrthoDB" id="265761at2759"/>
<protein>
    <recommendedName>
        <fullName evidence="2">Protein THEM6</fullName>
    </recommendedName>
</protein>
<evidence type="ECO:0000256" key="2">
    <source>
        <dbReference type="ARBA" id="ARBA00041112"/>
    </source>
</evidence>
<sequence length="204" mass="24023">MWLAASLFSALLFALFDVWYFLRAVLHILLAAAGAKVRDILREQTINGIVLFHDIDFMGHMNNSRYLRECDFARLSLFIHNGLFKAVRSLNSAMVLGASTIRYRRSLNLFEQFRIQSKILCWDEKAFYVEQEFISRRDNFVCATMLCRQNVLRSSPDKLLQFLCKRKVECPDFPEEVQSWINYNMASSNKLKRERDYNTDPKQQ</sequence>
<dbReference type="GeneTree" id="ENSGT00390000004859"/>
<reference evidence="5" key="2">
    <citation type="journal article" date="2007" name="PLoS Biol.">
        <title>Survey sequencing and comparative analysis of the elephant shark (Callorhinchus milii) genome.</title>
        <authorList>
            <person name="Venkatesh B."/>
            <person name="Kirkness E.F."/>
            <person name="Loh Y.H."/>
            <person name="Halpern A.L."/>
            <person name="Lee A.P."/>
            <person name="Johnson J."/>
            <person name="Dandona N."/>
            <person name="Viswanathan L.D."/>
            <person name="Tay A."/>
            <person name="Venter J.C."/>
            <person name="Strausberg R.L."/>
            <person name="Brenner S."/>
        </authorList>
    </citation>
    <scope>NUCLEOTIDE SEQUENCE [LARGE SCALE GENOMIC DNA]</scope>
</reference>
<proteinExistence type="evidence at transcript level"/>
<dbReference type="PANTHER" id="PTHR12475">
    <property type="match status" value="1"/>
</dbReference>